<evidence type="ECO:0008006" key="4">
    <source>
        <dbReference type="Google" id="ProtNLM"/>
    </source>
</evidence>
<evidence type="ECO:0000313" key="3">
    <source>
        <dbReference type="Proteomes" id="UP000184212"/>
    </source>
</evidence>
<dbReference type="Pfam" id="PF20230">
    <property type="entry name" value="DUF6588"/>
    <property type="match status" value="1"/>
</dbReference>
<dbReference type="InterPro" id="IPR046495">
    <property type="entry name" value="DUF6588"/>
</dbReference>
<sequence>MMLIVRKSSLFLLFIAFSVSSYAQSETDIGDYLKAGPEDAGKLMSAYLSPMITAASYGFNGGWFTTAKAHKTLGFDLGVTVNGVFIPSSNNYFRPAELGLKTTTLVSPTSGNAPTLVGPSESTTYASTYGGQSVTFSGPKGLDFKDNFKISGALAPTVQLGIGIVKSTDLKIRWMPEVTAGDTKVKYLGFGVLHDIKQHIPGIKHLPFDLSVLVGYTNLKGSTNIAGYVASGDATKPQELHYNMNAWLMQALISKKLAMVTFYGGLGYNAVKTTADVKGSYAFLPVTPVTPAINDPVAMSFKNNSFRVTAGMRLNLGPIYLSGDYTLQKFSTVSVGLGVTVR</sequence>
<feature type="signal peptide" evidence="1">
    <location>
        <begin position="1"/>
        <end position="23"/>
    </location>
</feature>
<evidence type="ECO:0000313" key="2">
    <source>
        <dbReference type="EMBL" id="SHH33247.1"/>
    </source>
</evidence>
<dbReference type="RefSeq" id="WP_073136836.1">
    <property type="nucleotide sequence ID" value="NZ_FQWQ01000002.1"/>
</dbReference>
<dbReference type="STRING" id="947013.SAMN04488109_3738"/>
<dbReference type="Proteomes" id="UP000184212">
    <property type="component" value="Unassembled WGS sequence"/>
</dbReference>
<accession>A0A1M5S3T4</accession>
<keyword evidence="1" id="KW-0732">Signal</keyword>
<dbReference type="AlphaFoldDB" id="A0A1M5S3T4"/>
<protein>
    <recommendedName>
        <fullName evidence="4">Outer membrane protein beta-barrel domain-containing protein</fullName>
    </recommendedName>
</protein>
<reference evidence="2 3" key="1">
    <citation type="submission" date="2016-11" db="EMBL/GenBank/DDBJ databases">
        <authorList>
            <person name="Jaros S."/>
            <person name="Januszkiewicz K."/>
            <person name="Wedrychowicz H."/>
        </authorList>
    </citation>
    <scope>NUCLEOTIDE SEQUENCE [LARGE SCALE GENOMIC DNA]</scope>
    <source>
        <strain evidence="2 3">DSM 24574</strain>
    </source>
</reference>
<proteinExistence type="predicted"/>
<evidence type="ECO:0000256" key="1">
    <source>
        <dbReference type="SAM" id="SignalP"/>
    </source>
</evidence>
<feature type="chain" id="PRO_5012251754" description="Outer membrane protein beta-barrel domain-containing protein" evidence="1">
    <location>
        <begin position="24"/>
        <end position="342"/>
    </location>
</feature>
<dbReference type="OrthoDB" id="9775382at2"/>
<keyword evidence="3" id="KW-1185">Reference proteome</keyword>
<gene>
    <name evidence="2" type="ORF">SAMN04488109_3738</name>
</gene>
<dbReference type="EMBL" id="FQWQ01000002">
    <property type="protein sequence ID" value="SHH33247.1"/>
    <property type="molecule type" value="Genomic_DNA"/>
</dbReference>
<organism evidence="2 3">
    <name type="scientific">Chryseolinea serpens</name>
    <dbReference type="NCBI Taxonomy" id="947013"/>
    <lineage>
        <taxon>Bacteria</taxon>
        <taxon>Pseudomonadati</taxon>
        <taxon>Bacteroidota</taxon>
        <taxon>Cytophagia</taxon>
        <taxon>Cytophagales</taxon>
        <taxon>Fulvivirgaceae</taxon>
        <taxon>Chryseolinea</taxon>
    </lineage>
</organism>
<name>A0A1M5S3T4_9BACT</name>